<dbReference type="OrthoDB" id="5428863at2759"/>
<feature type="transmembrane region" description="Helical" evidence="2">
    <location>
        <begin position="900"/>
        <end position="922"/>
    </location>
</feature>
<proteinExistence type="predicted"/>
<dbReference type="InterPro" id="IPR010730">
    <property type="entry name" value="HET"/>
</dbReference>
<keyword evidence="2" id="KW-0472">Membrane</keyword>
<dbReference type="Pfam" id="PF06985">
    <property type="entry name" value="HET"/>
    <property type="match status" value="1"/>
</dbReference>
<evidence type="ECO:0000259" key="3">
    <source>
        <dbReference type="Pfam" id="PF06985"/>
    </source>
</evidence>
<evidence type="ECO:0000256" key="2">
    <source>
        <dbReference type="SAM" id="Phobius"/>
    </source>
</evidence>
<dbReference type="Proteomes" id="UP000800039">
    <property type="component" value="Unassembled WGS sequence"/>
</dbReference>
<evidence type="ECO:0000256" key="1">
    <source>
        <dbReference type="SAM" id="MobiDB-lite"/>
    </source>
</evidence>
<dbReference type="EMBL" id="ML976620">
    <property type="protein sequence ID" value="KAF1840365.1"/>
    <property type="molecule type" value="Genomic_DNA"/>
</dbReference>
<dbReference type="AlphaFoldDB" id="A0A9P4L3G7"/>
<reference evidence="4" key="1">
    <citation type="submission" date="2020-01" db="EMBL/GenBank/DDBJ databases">
        <authorList>
            <consortium name="DOE Joint Genome Institute"/>
            <person name="Haridas S."/>
            <person name="Albert R."/>
            <person name="Binder M."/>
            <person name="Bloem J."/>
            <person name="Labutti K."/>
            <person name="Salamov A."/>
            <person name="Andreopoulos B."/>
            <person name="Baker S.E."/>
            <person name="Barry K."/>
            <person name="Bills G."/>
            <person name="Bluhm B.H."/>
            <person name="Cannon C."/>
            <person name="Castanera R."/>
            <person name="Culley D.E."/>
            <person name="Daum C."/>
            <person name="Ezra D."/>
            <person name="Gonzalez J.B."/>
            <person name="Henrissat B."/>
            <person name="Kuo A."/>
            <person name="Liang C."/>
            <person name="Lipzen A."/>
            <person name="Lutzoni F."/>
            <person name="Magnuson J."/>
            <person name="Mondo S."/>
            <person name="Nolan M."/>
            <person name="Ohm R."/>
            <person name="Pangilinan J."/>
            <person name="Park H.-J."/>
            <person name="Ramirez L."/>
            <person name="Alfaro M."/>
            <person name="Sun H."/>
            <person name="Tritt A."/>
            <person name="Yoshinaga Y."/>
            <person name="Zwiers L.-H."/>
            <person name="Turgeon B.G."/>
            <person name="Goodwin S.B."/>
            <person name="Spatafora J.W."/>
            <person name="Crous P.W."/>
            <person name="Grigoriev I.V."/>
        </authorList>
    </citation>
    <scope>NUCLEOTIDE SEQUENCE</scope>
    <source>
        <strain evidence="4">CBS 394.84</strain>
    </source>
</reference>
<dbReference type="RefSeq" id="XP_040782928.1">
    <property type="nucleotide sequence ID" value="XM_040929675.1"/>
</dbReference>
<evidence type="ECO:0000313" key="5">
    <source>
        <dbReference type="Proteomes" id="UP000800039"/>
    </source>
</evidence>
<sequence length="972" mass="110105">MQTTLSSPQGSRSSSSSAAYPFTFRCAPPGKESEDQGASNTLCYNCAQLDLEQSFANAFELYEGARRGMIERRLASCRKGNGPVYLKDFYFVTSLGSRLSQPRNCKLCNFLARMTIQPSKGTYKLLAFCSSESYLFEPRKKDVRARTVRRPWEATRYNTVEEHDMANSVEHNVFMAIVPEISGIPKTGVPVRWFETDLPRNGSIYRLTAPESDIHRLVLPRESGSRADFGLMRAWLTRCRCHHINCARRKPAGATLPGFRVIDCRKEPPEIVKRPWSERYVALSYVWGPPSGDWPQTILDAVEVTKRLGERYLWVDRTCIDQSNLEEKMFLISKMDAIYEGAEFTIVCAAGDARTGLPGVNTTPRRPQPWVELEQRSEKAKGKRAARFAPGSIGEIIGITEEEYELERVGETEWLDDLRFGMRGKMAFDFGELLADIKLKEKYDIPSNHLAWFKEMAEHDGHDRVEDYLDIQKELARRIGIPLKGIVPFFKRELAEKEGWDLDPSELDTMPISERPMKESSRPKRPLPSSKTEGKFTLVSSMQEPRTTVRNSEWATRGWTYQEGVLSNRRLVFTEEQVYWECRGMAVCETVDIALNVVHEPSGGRMANYMLSGIFDNDLHQPSELPYGFDPPKKEDIGDQVVALDGHIQAFTSRKLTNGDDSLAAFMGVAASYTTDAGLYLLLGLPVWAGAFANDKPGLQHTFALSISSWTHVADQIEPGAEMYVGDCPRRSQFPSWTWAGWQGSVAFCNQKQSKTHRMDETNKHVVVATLLPGPKSIGKDGHHDTAAVDPYHSDYFKALTSKEWVDGMQQIWSAEMMLHDTEGTYASLLTGWAPIRTIGDPSMTWLLTIHKPLVLRHLYLMHSAAQGEWRRLMGKIVSVHLSIPITEAQLVADHKTGHLVFVLVFASMIPFVYNGIARYLILRRADEADRWERIGRLNMWLTEKEMDTFRKPEDLIAALPVRPFGKDITIS</sequence>
<feature type="region of interest" description="Disordered" evidence="1">
    <location>
        <begin position="505"/>
        <end position="534"/>
    </location>
</feature>
<keyword evidence="2" id="KW-1133">Transmembrane helix</keyword>
<comment type="caution">
    <text evidence="4">The sequence shown here is derived from an EMBL/GenBank/DDBJ whole genome shotgun (WGS) entry which is preliminary data.</text>
</comment>
<organism evidence="4 5">
    <name type="scientific">Cucurbitaria berberidis CBS 394.84</name>
    <dbReference type="NCBI Taxonomy" id="1168544"/>
    <lineage>
        <taxon>Eukaryota</taxon>
        <taxon>Fungi</taxon>
        <taxon>Dikarya</taxon>
        <taxon>Ascomycota</taxon>
        <taxon>Pezizomycotina</taxon>
        <taxon>Dothideomycetes</taxon>
        <taxon>Pleosporomycetidae</taxon>
        <taxon>Pleosporales</taxon>
        <taxon>Pleosporineae</taxon>
        <taxon>Cucurbitariaceae</taxon>
        <taxon>Cucurbitaria</taxon>
    </lineage>
</organism>
<keyword evidence="5" id="KW-1185">Reference proteome</keyword>
<feature type="domain" description="Heterokaryon incompatibility" evidence="3">
    <location>
        <begin position="280"/>
        <end position="380"/>
    </location>
</feature>
<dbReference type="PANTHER" id="PTHR33112">
    <property type="entry name" value="DOMAIN PROTEIN, PUTATIVE-RELATED"/>
    <property type="match status" value="1"/>
</dbReference>
<evidence type="ECO:0000313" key="4">
    <source>
        <dbReference type="EMBL" id="KAF1840365.1"/>
    </source>
</evidence>
<gene>
    <name evidence="4" type="ORF">K460DRAFT_297065</name>
</gene>
<accession>A0A9P4L3G7</accession>
<name>A0A9P4L3G7_9PLEO</name>
<dbReference type="PANTHER" id="PTHR33112:SF1">
    <property type="entry name" value="HETEROKARYON INCOMPATIBILITY DOMAIN-CONTAINING PROTEIN"/>
    <property type="match status" value="1"/>
</dbReference>
<dbReference type="GeneID" id="63846927"/>
<protein>
    <submittedName>
        <fullName evidence="4">HET-domain-containing protein</fullName>
    </submittedName>
</protein>
<keyword evidence="2" id="KW-0812">Transmembrane</keyword>